<evidence type="ECO:0000313" key="10">
    <source>
        <dbReference type="EMBL" id="RKO90227.1"/>
    </source>
</evidence>
<dbReference type="PANTHER" id="PTHR15975:SF0">
    <property type="entry name" value="CCR4-NOT TRANSCRIPTION COMPLEX SUBUNIT 11"/>
    <property type="match status" value="1"/>
</dbReference>
<keyword evidence="5" id="KW-0963">Cytoplasm</keyword>
<comment type="similarity">
    <text evidence="3">Belongs to the CNOT11 family.</text>
</comment>
<dbReference type="GO" id="GO:0031047">
    <property type="term" value="P:regulatory ncRNA-mediated gene silencing"/>
    <property type="evidence" value="ECO:0007669"/>
    <property type="project" value="UniProtKB-KW"/>
</dbReference>
<keyword evidence="8" id="KW-0804">Transcription</keyword>
<evidence type="ECO:0000256" key="8">
    <source>
        <dbReference type="ARBA" id="ARBA00023163"/>
    </source>
</evidence>
<dbReference type="Pfam" id="PF10155">
    <property type="entry name" value="CNOT11"/>
    <property type="match status" value="1"/>
</dbReference>
<organism evidence="10 11">
    <name type="scientific">Blyttiomyces helicus</name>
    <dbReference type="NCBI Taxonomy" id="388810"/>
    <lineage>
        <taxon>Eukaryota</taxon>
        <taxon>Fungi</taxon>
        <taxon>Fungi incertae sedis</taxon>
        <taxon>Chytridiomycota</taxon>
        <taxon>Chytridiomycota incertae sedis</taxon>
        <taxon>Chytridiomycetes</taxon>
        <taxon>Chytridiomycetes incertae sedis</taxon>
        <taxon>Blyttiomyces</taxon>
    </lineage>
</organism>
<evidence type="ECO:0000256" key="5">
    <source>
        <dbReference type="ARBA" id="ARBA00022490"/>
    </source>
</evidence>
<keyword evidence="6" id="KW-0805">Transcription regulation</keyword>
<accession>A0A4V1IRJ0</accession>
<sequence>MLSAPDVAALYELFSRAELPLESTALALRTRFQGVVRRYHVACAIGVLLHEPALLPSPLFRIAALYTLYDLYRPTPAEAHPFLSLLLDYADPPVRTAQPRGPALQLTWCERWVAGRMLADPTNAADEMGPQSPKQLMAVVDTTFAARAMAAPQMRAMVGKLREEGEVVSVPAIFAVPEEDGTVPPDPTFSEALACATELFEMVGSDGLVDLLGFEPPFYLPTPSLLKPAKDEMIWLNPVESLPHLEWDYTMCEDAVQRDLIRRLMRKALRAPLTMAQQQTVLKLLEGDPQLVYACHLAPEKLPDLVDNNPSLAIEALLRLVDSSQFKEYLNVLVNINMSLHSMEVVNRLASAVDLPATFVHRYISNCIHTCETIRDKYMQNRQVRLVCVFLQSLIRNRIVAINDVFVEIQAFCIQFSRIREAAGLFRLLKKEGPAVGGTPPK</sequence>
<keyword evidence="11" id="KW-1185">Reference proteome</keyword>
<evidence type="ECO:0000313" key="11">
    <source>
        <dbReference type="Proteomes" id="UP000269721"/>
    </source>
</evidence>
<comment type="subcellular location">
    <subcellularLocation>
        <location evidence="2">Cytoplasm</location>
    </subcellularLocation>
    <subcellularLocation>
        <location evidence="1">Nucleus</location>
    </subcellularLocation>
</comment>
<evidence type="ECO:0000256" key="3">
    <source>
        <dbReference type="ARBA" id="ARBA00008030"/>
    </source>
</evidence>
<keyword evidence="7" id="KW-0943">RNA-mediated gene silencing</keyword>
<protein>
    <recommendedName>
        <fullName evidence="4">CCR4-NOT transcription complex subunit 11</fullName>
    </recommendedName>
</protein>
<evidence type="ECO:0000256" key="4">
    <source>
        <dbReference type="ARBA" id="ARBA00014872"/>
    </source>
</evidence>
<evidence type="ECO:0000256" key="6">
    <source>
        <dbReference type="ARBA" id="ARBA00023015"/>
    </source>
</evidence>
<reference evidence="11" key="1">
    <citation type="journal article" date="2018" name="Nat. Microbiol.">
        <title>Leveraging single-cell genomics to expand the fungal tree of life.</title>
        <authorList>
            <person name="Ahrendt S.R."/>
            <person name="Quandt C.A."/>
            <person name="Ciobanu D."/>
            <person name="Clum A."/>
            <person name="Salamov A."/>
            <person name="Andreopoulos B."/>
            <person name="Cheng J.F."/>
            <person name="Woyke T."/>
            <person name="Pelin A."/>
            <person name="Henrissat B."/>
            <person name="Reynolds N.K."/>
            <person name="Benny G.L."/>
            <person name="Smith M.E."/>
            <person name="James T.Y."/>
            <person name="Grigoriev I.V."/>
        </authorList>
    </citation>
    <scope>NUCLEOTIDE SEQUENCE [LARGE SCALE GENOMIC DNA]</scope>
</reference>
<keyword evidence="9" id="KW-0539">Nucleus</keyword>
<name>A0A4V1IRJ0_9FUNG</name>
<evidence type="ECO:0000256" key="7">
    <source>
        <dbReference type="ARBA" id="ARBA00023158"/>
    </source>
</evidence>
<dbReference type="PANTHER" id="PTHR15975">
    <property type="entry name" value="CCR4-NOT TRANSCRIPTION COMPLEX SUBUNIT 11"/>
    <property type="match status" value="1"/>
</dbReference>
<evidence type="ECO:0000256" key="1">
    <source>
        <dbReference type="ARBA" id="ARBA00004123"/>
    </source>
</evidence>
<dbReference type="GO" id="GO:0005737">
    <property type="term" value="C:cytoplasm"/>
    <property type="evidence" value="ECO:0007669"/>
    <property type="project" value="UniProtKB-SubCell"/>
</dbReference>
<gene>
    <name evidence="10" type="ORF">BDK51DRAFT_30456</name>
</gene>
<evidence type="ECO:0000256" key="9">
    <source>
        <dbReference type="ARBA" id="ARBA00023242"/>
    </source>
</evidence>
<dbReference type="GO" id="GO:0005634">
    <property type="term" value="C:nucleus"/>
    <property type="evidence" value="ECO:0007669"/>
    <property type="project" value="UniProtKB-SubCell"/>
</dbReference>
<dbReference type="Proteomes" id="UP000269721">
    <property type="component" value="Unassembled WGS sequence"/>
</dbReference>
<dbReference type="EMBL" id="KZ995659">
    <property type="protein sequence ID" value="RKO90227.1"/>
    <property type="molecule type" value="Genomic_DNA"/>
</dbReference>
<dbReference type="AlphaFoldDB" id="A0A4V1IRJ0"/>
<proteinExistence type="inferred from homology"/>
<dbReference type="OrthoDB" id="10265389at2759"/>
<dbReference type="GO" id="GO:0030014">
    <property type="term" value="C:CCR4-NOT complex"/>
    <property type="evidence" value="ECO:0007669"/>
    <property type="project" value="InterPro"/>
</dbReference>
<evidence type="ECO:0000256" key="2">
    <source>
        <dbReference type="ARBA" id="ARBA00004496"/>
    </source>
</evidence>
<dbReference type="InterPro" id="IPR019312">
    <property type="entry name" value="CNOT11"/>
</dbReference>